<feature type="chain" id="PRO_5009913233" evidence="1">
    <location>
        <begin position="20"/>
        <end position="304"/>
    </location>
</feature>
<protein>
    <submittedName>
        <fullName evidence="2">Uncharacterized protein</fullName>
    </submittedName>
</protein>
<dbReference type="EMBL" id="FQWH01000007">
    <property type="protein sequence ID" value="SHH14893.1"/>
    <property type="molecule type" value="Genomic_DNA"/>
</dbReference>
<evidence type="ECO:0000256" key="1">
    <source>
        <dbReference type="SAM" id="SignalP"/>
    </source>
</evidence>
<accession>A0A1M5QMV8</accession>
<organism evidence="2 3">
    <name type="scientific">Flavobacterium johnsoniae</name>
    <name type="common">Cytophaga johnsonae</name>
    <dbReference type="NCBI Taxonomy" id="986"/>
    <lineage>
        <taxon>Bacteria</taxon>
        <taxon>Pseudomonadati</taxon>
        <taxon>Bacteroidota</taxon>
        <taxon>Flavobacteriia</taxon>
        <taxon>Flavobacteriales</taxon>
        <taxon>Flavobacteriaceae</taxon>
        <taxon>Flavobacterium</taxon>
    </lineage>
</organism>
<reference evidence="2 3" key="1">
    <citation type="submission" date="2016-11" db="EMBL/GenBank/DDBJ databases">
        <authorList>
            <person name="Jaros S."/>
            <person name="Januszkiewicz K."/>
            <person name="Wedrychowicz H."/>
        </authorList>
    </citation>
    <scope>NUCLEOTIDE SEQUENCE [LARGE SCALE GENOMIC DNA]</scope>
    <source>
        <strain evidence="2 3">DSM 6792</strain>
    </source>
</reference>
<gene>
    <name evidence="2" type="ORF">SAMN05444388_10780</name>
</gene>
<keyword evidence="1" id="KW-0732">Signal</keyword>
<sequence length="304" mass="34769">MKKLVYFLIIPLSYFSAQAQTTAEITKENTLTETQNDDRKIQDYQPDDLPWHGRRFKATAGAFFPVNNTEVEVNGTNGRIGTDIDFERDLGFQNNTVSFFGTFEWRASRRSRFNLEYFYLKRNSTKTLQKEIEFKDHVYPVNAEVAAFMDNQMIRFAYGYAIVSKPKYELGLLIGAHIMLADVGIGLAGNTIQAQYRDNVDFTAPLPDIGIWGEFVLGRKVGLYANLNYFALKIDDIDGRIVSYNLSVLYNVYQNFSLTAGYTGLNIRVDVTRPKIDGFFKWGYNGPTIAATYSFGNHVKFYKH</sequence>
<evidence type="ECO:0000313" key="2">
    <source>
        <dbReference type="EMBL" id="SHH14893.1"/>
    </source>
</evidence>
<dbReference type="Proteomes" id="UP000184112">
    <property type="component" value="Unassembled WGS sequence"/>
</dbReference>
<dbReference type="RefSeq" id="WP_073410123.1">
    <property type="nucleotide sequence ID" value="NZ_FQWH01000007.1"/>
</dbReference>
<dbReference type="AlphaFoldDB" id="A0A1M5QMV8"/>
<proteinExistence type="predicted"/>
<evidence type="ECO:0000313" key="3">
    <source>
        <dbReference type="Proteomes" id="UP000184112"/>
    </source>
</evidence>
<name>A0A1M5QMV8_FLAJO</name>
<feature type="signal peptide" evidence="1">
    <location>
        <begin position="1"/>
        <end position="19"/>
    </location>
</feature>